<dbReference type="eggNOG" id="KOG1066">
    <property type="taxonomic scope" value="Eukaryota"/>
</dbReference>
<dbReference type="KEGG" id="ngr:NAEGRDRAFT_83164"/>
<dbReference type="InParanoid" id="D2VG87"/>
<dbReference type="PROSITE" id="PS00707">
    <property type="entry name" value="GLYCOSYL_HYDROL_F31_2"/>
    <property type="match status" value="1"/>
</dbReference>
<evidence type="ECO:0000259" key="13">
    <source>
        <dbReference type="Pfam" id="PF13802"/>
    </source>
</evidence>
<dbReference type="InterPro" id="IPR025887">
    <property type="entry name" value="Glyco_hydro_31_N_dom"/>
</dbReference>
<feature type="domain" description="Glycoside hydrolase family 31 TIM barrel" evidence="12">
    <location>
        <begin position="324"/>
        <end position="651"/>
    </location>
</feature>
<evidence type="ECO:0000313" key="16">
    <source>
        <dbReference type="EMBL" id="EFC44226.1"/>
    </source>
</evidence>
<dbReference type="GO" id="GO:0090599">
    <property type="term" value="F:alpha-glucosidase activity"/>
    <property type="evidence" value="ECO:0007669"/>
    <property type="project" value="TreeGrafter"/>
</dbReference>
<dbReference type="Gene3D" id="3.20.20.80">
    <property type="entry name" value="Glycosidases"/>
    <property type="match status" value="2"/>
</dbReference>
<dbReference type="PANTHER" id="PTHR22762">
    <property type="entry name" value="ALPHA-GLUCOSIDASE"/>
    <property type="match status" value="1"/>
</dbReference>
<keyword evidence="7" id="KW-0325">Glycoprotein</keyword>
<dbReference type="Pfam" id="PF01055">
    <property type="entry name" value="Glyco_hydro_31_2nd"/>
    <property type="match status" value="1"/>
</dbReference>
<evidence type="ECO:0000256" key="8">
    <source>
        <dbReference type="ARBA" id="ARBA00023295"/>
    </source>
</evidence>
<keyword evidence="6" id="KW-0256">Endoplasmic reticulum</keyword>
<comment type="pathway">
    <text evidence="2">Glycan metabolism; N-glycan metabolism.</text>
</comment>
<dbReference type="InterPro" id="IPR011013">
    <property type="entry name" value="Gal_mutarotase_sf_dom"/>
</dbReference>
<keyword evidence="17" id="KW-1185">Reference proteome</keyword>
<keyword evidence="11" id="KW-1133">Transmembrane helix</keyword>
<gene>
    <name evidence="16" type="ORF">NAEGRDRAFT_83164</name>
</gene>
<evidence type="ECO:0000256" key="1">
    <source>
        <dbReference type="ARBA" id="ARBA00004240"/>
    </source>
</evidence>
<evidence type="ECO:0000256" key="6">
    <source>
        <dbReference type="ARBA" id="ARBA00022824"/>
    </source>
</evidence>
<dbReference type="Pfam" id="PF17137">
    <property type="entry name" value="DUF5110"/>
    <property type="match status" value="1"/>
</dbReference>
<evidence type="ECO:0000259" key="14">
    <source>
        <dbReference type="Pfam" id="PF17137"/>
    </source>
</evidence>
<dbReference type="GO" id="GO:0005975">
    <property type="term" value="P:carbohydrate metabolic process"/>
    <property type="evidence" value="ECO:0007669"/>
    <property type="project" value="InterPro"/>
</dbReference>
<dbReference type="InterPro" id="IPR048395">
    <property type="entry name" value="Glyco_hydro_31_C"/>
</dbReference>
<dbReference type="OMA" id="HWALGYH"/>
<evidence type="ECO:0000313" key="17">
    <source>
        <dbReference type="Proteomes" id="UP000006671"/>
    </source>
</evidence>
<dbReference type="InterPro" id="IPR033403">
    <property type="entry name" value="DUF5110"/>
</dbReference>
<feature type="domain" description="Glycoside hydrolase family 31 N-terminal" evidence="13">
    <location>
        <begin position="89"/>
        <end position="281"/>
    </location>
</feature>
<comment type="subcellular location">
    <subcellularLocation>
        <location evidence="1">Endoplasmic reticulum</location>
    </subcellularLocation>
</comment>
<evidence type="ECO:0000256" key="10">
    <source>
        <dbReference type="RuleBase" id="RU361185"/>
    </source>
</evidence>
<dbReference type="Proteomes" id="UP000006671">
    <property type="component" value="Unassembled WGS sequence"/>
</dbReference>
<keyword evidence="5 10" id="KW-0378">Hydrolase</keyword>
<dbReference type="PANTHER" id="PTHR22762:SF54">
    <property type="entry name" value="BCDNA.GH04962"/>
    <property type="match status" value="1"/>
</dbReference>
<keyword evidence="11" id="KW-0472">Membrane</keyword>
<dbReference type="GO" id="GO:0005783">
    <property type="term" value="C:endoplasmic reticulum"/>
    <property type="evidence" value="ECO:0007669"/>
    <property type="project" value="UniProtKB-SubCell"/>
</dbReference>
<dbReference type="InterPro" id="IPR013780">
    <property type="entry name" value="Glyco_hydro_b"/>
</dbReference>
<keyword evidence="8 10" id="KW-0326">Glycosidase</keyword>
<dbReference type="InterPro" id="IPR000322">
    <property type="entry name" value="Glyco_hydro_31_TIM"/>
</dbReference>
<dbReference type="CDD" id="cd14752">
    <property type="entry name" value="GH31_N"/>
    <property type="match status" value="1"/>
</dbReference>
<sequence length="898" mass="101989">MNTNKQTAGLRLVVVGVVLAVVLMTTLFHSTFAMDKSKFENCDQKGFCKRLRGSKKSSYIISSQKVENGVFTATLENKEEGSTFDPLTLVIESYENGIFRMKIQEKVDAGVTLKNRYNVKDVIVDSVAKVPISESKQNVLTNGNSDLVLENRDDGFKITFKVNGEDVIVFNEKNLLVVENVLREKNENYDGESALGMDFTYVGSTNLYGLPERAMRLSLPPTKDADNNILTEPYRLYNLDIFEYELNNPIGLYGVIPLLYGITSKSAAGVFVLNPSETFVDIIGGSQYSSHWISETGVLDVFFLPGPSPKSIAKQMAYLTGTAPLPQRFSLGHHQCRWNYKDEEDVRNVNQKFDEYDIPYDVLWLDIEHTDGKKYFTWDSHTFPTPKRMQEDLASKGRKMVTISDPHIKRENGYFVHDEATRNGYYVKNSDGTADYEGHCWPGSSSWLDYINPVVREYYADLYSFSKYEGSTENLYTWIDMNEPSVFSGPEITMDKNALHHGDLRHREVHNMYGFYQSVATNLGHIKRRNGEDRPFILTRSLFAGSQRYVAKWTGDNMAEWSHLDIAQPMILALSISGMPFVGADVGGFFGNPEEELLVRWYQVGAFYPFFRAHAHIETKRREPWLFGDHNTQLIRKAIARRYTLLPLYYTIAFESMLTGEPYVRPLFMEYPNDATTFNVDDSFLVGTDLLVKPVVQKGASDILVYLPRGVWYDYETGQKFDAGRGKNVSIATSLDLSIPVFQRGGSILPTQQRLRRSSQQMVKDPFTLTVALNRKGEALGTLYLDDGSTFNYRNGDYVYRQFSFSNNELKAVKGDISPLILNTRSNTVDSNQNRKVDNIIERIVIYGASKPSSISLQYASHDGVDLLMSPEFTFENNVLTIRKPQIPITADFVLKLN</sequence>
<dbReference type="SUPFAM" id="SSF74650">
    <property type="entry name" value="Galactose mutarotase-like"/>
    <property type="match status" value="1"/>
</dbReference>
<dbReference type="EMBL" id="GG738869">
    <property type="protein sequence ID" value="EFC44226.1"/>
    <property type="molecule type" value="Genomic_DNA"/>
</dbReference>
<keyword evidence="11" id="KW-0812">Transmembrane</keyword>
<evidence type="ECO:0000256" key="2">
    <source>
        <dbReference type="ARBA" id="ARBA00004833"/>
    </source>
</evidence>
<comment type="similarity">
    <text evidence="3 10">Belongs to the glycosyl hydrolase 31 family.</text>
</comment>
<keyword evidence="4" id="KW-0732">Signal</keyword>
<evidence type="ECO:0000256" key="7">
    <source>
        <dbReference type="ARBA" id="ARBA00023180"/>
    </source>
</evidence>
<dbReference type="Pfam" id="PF21365">
    <property type="entry name" value="Glyco_hydro_31_3rd"/>
    <property type="match status" value="1"/>
</dbReference>
<dbReference type="STRING" id="5762.D2VG87"/>
<accession>D2VG87</accession>
<dbReference type="Pfam" id="PF13802">
    <property type="entry name" value="Gal_mutarotas_2"/>
    <property type="match status" value="1"/>
</dbReference>
<dbReference type="InterPro" id="IPR030459">
    <property type="entry name" value="Glyco_hydro_31_CS"/>
</dbReference>
<evidence type="ECO:0000259" key="12">
    <source>
        <dbReference type="Pfam" id="PF01055"/>
    </source>
</evidence>
<dbReference type="RefSeq" id="XP_002676970.1">
    <property type="nucleotide sequence ID" value="XM_002676924.1"/>
</dbReference>
<evidence type="ECO:0000256" key="4">
    <source>
        <dbReference type="ARBA" id="ARBA00022729"/>
    </source>
</evidence>
<dbReference type="InterPro" id="IPR017853">
    <property type="entry name" value="GH"/>
</dbReference>
<dbReference type="CDD" id="cd06603">
    <property type="entry name" value="GH31_GANC_GANAB_alpha"/>
    <property type="match status" value="1"/>
</dbReference>
<organism evidence="17">
    <name type="scientific">Naegleria gruberi</name>
    <name type="common">Amoeba</name>
    <dbReference type="NCBI Taxonomy" id="5762"/>
    <lineage>
        <taxon>Eukaryota</taxon>
        <taxon>Discoba</taxon>
        <taxon>Heterolobosea</taxon>
        <taxon>Tetramitia</taxon>
        <taxon>Eutetramitia</taxon>
        <taxon>Vahlkampfiidae</taxon>
        <taxon>Naegleria</taxon>
    </lineage>
</organism>
<protein>
    <recommendedName>
        <fullName evidence="9">Glucosidase II subunit alpha</fullName>
    </recommendedName>
</protein>
<dbReference type="SUPFAM" id="SSF51011">
    <property type="entry name" value="Glycosyl hydrolase domain"/>
    <property type="match status" value="1"/>
</dbReference>
<evidence type="ECO:0000256" key="5">
    <source>
        <dbReference type="ARBA" id="ARBA00022801"/>
    </source>
</evidence>
<dbReference type="Gene3D" id="2.60.40.1760">
    <property type="entry name" value="glycosyl hydrolase (family 31)"/>
    <property type="match status" value="1"/>
</dbReference>
<feature type="domain" description="Glycosyl hydrolase family 31 C-terminal" evidence="15">
    <location>
        <begin position="660"/>
        <end position="749"/>
    </location>
</feature>
<name>D2VG87_NAEGR</name>
<dbReference type="FunCoup" id="D2VG87">
    <property type="interactions" value="402"/>
</dbReference>
<proteinExistence type="inferred from homology"/>
<reference evidence="16 17" key="1">
    <citation type="journal article" date="2010" name="Cell">
        <title>The genome of Naegleria gruberi illuminates early eukaryotic versatility.</title>
        <authorList>
            <person name="Fritz-Laylin L.K."/>
            <person name="Prochnik S.E."/>
            <person name="Ginger M.L."/>
            <person name="Dacks J.B."/>
            <person name="Carpenter M.L."/>
            <person name="Field M.C."/>
            <person name="Kuo A."/>
            <person name="Paredez A."/>
            <person name="Chapman J."/>
            <person name="Pham J."/>
            <person name="Shu S."/>
            <person name="Neupane R."/>
            <person name="Cipriano M."/>
            <person name="Mancuso J."/>
            <person name="Tu H."/>
            <person name="Salamov A."/>
            <person name="Lindquist E."/>
            <person name="Shapiro H."/>
            <person name="Lucas S."/>
            <person name="Grigoriev I.V."/>
            <person name="Cande W.Z."/>
            <person name="Fulton C."/>
            <person name="Rokhsar D.S."/>
            <person name="Dawson S.C."/>
        </authorList>
    </citation>
    <scope>NUCLEOTIDE SEQUENCE [LARGE SCALE GENOMIC DNA]</scope>
    <source>
        <strain evidence="16 17">NEG-M</strain>
    </source>
</reference>
<dbReference type="SUPFAM" id="SSF51445">
    <property type="entry name" value="(Trans)glycosidases"/>
    <property type="match status" value="1"/>
</dbReference>
<dbReference type="GO" id="GO:0006491">
    <property type="term" value="P:N-glycan processing"/>
    <property type="evidence" value="ECO:0007669"/>
    <property type="project" value="TreeGrafter"/>
</dbReference>
<evidence type="ECO:0000259" key="15">
    <source>
        <dbReference type="Pfam" id="PF21365"/>
    </source>
</evidence>
<feature type="domain" description="DUF5110" evidence="14">
    <location>
        <begin position="768"/>
        <end position="825"/>
    </location>
</feature>
<dbReference type="Gene3D" id="2.60.40.1180">
    <property type="entry name" value="Golgi alpha-mannosidase II"/>
    <property type="match status" value="2"/>
</dbReference>
<evidence type="ECO:0000256" key="3">
    <source>
        <dbReference type="ARBA" id="ARBA00007806"/>
    </source>
</evidence>
<feature type="transmembrane region" description="Helical" evidence="11">
    <location>
        <begin position="12"/>
        <end position="32"/>
    </location>
</feature>
<dbReference type="GO" id="GO:0030246">
    <property type="term" value="F:carbohydrate binding"/>
    <property type="evidence" value="ECO:0007669"/>
    <property type="project" value="InterPro"/>
</dbReference>
<evidence type="ECO:0000256" key="9">
    <source>
        <dbReference type="ARBA" id="ARBA00042895"/>
    </source>
</evidence>
<dbReference type="OrthoDB" id="3237269at2759"/>
<dbReference type="AlphaFoldDB" id="D2VG87"/>
<dbReference type="VEuPathDB" id="AmoebaDB:NAEGRDRAFT_83164"/>
<evidence type="ECO:0000256" key="11">
    <source>
        <dbReference type="SAM" id="Phobius"/>
    </source>
</evidence>
<dbReference type="FunFam" id="3.20.20.80:FF:000039">
    <property type="entry name" value="Glucosidase, alpha neutral C"/>
    <property type="match status" value="1"/>
</dbReference>
<dbReference type="GeneID" id="8848188"/>